<sequence length="180" mass="21206">MDDLSQTILINLRQNNFLKDVTFLLEDLEIVANRSLLAASYPYFERMLFGNTNEANQKRIELRSTCKEAFQKVIEFINKGQCDLQNMRERRIINLIRLAHEYQFDELLSYLKSKINVSSYSVRFCTEFFDFATLANCNYWKNSCLINVEKWFISEVNSELFATFSRHLVGHLTARHIPSP</sequence>
<dbReference type="SMART" id="SM00225">
    <property type="entry name" value="BTB"/>
    <property type="match status" value="1"/>
</dbReference>
<dbReference type="PANTHER" id="PTHR46306:SF1">
    <property type="entry name" value="BTB_POZ DOMAIN-CONTAINING PROTEIN 9"/>
    <property type="match status" value="1"/>
</dbReference>
<dbReference type="InterPro" id="IPR052407">
    <property type="entry name" value="BTB_POZ_domain_cont_9"/>
</dbReference>
<dbReference type="AlphaFoldDB" id="A0A443RYK8"/>
<dbReference type="Gene3D" id="3.30.710.10">
    <property type="entry name" value="Potassium Channel Kv1.1, Chain A"/>
    <property type="match status" value="1"/>
</dbReference>
<keyword evidence="3" id="KW-1185">Reference proteome</keyword>
<dbReference type="GO" id="GO:0005737">
    <property type="term" value="C:cytoplasm"/>
    <property type="evidence" value="ECO:0007669"/>
    <property type="project" value="TreeGrafter"/>
</dbReference>
<dbReference type="Proteomes" id="UP000288716">
    <property type="component" value="Unassembled WGS sequence"/>
</dbReference>
<dbReference type="InterPro" id="IPR000210">
    <property type="entry name" value="BTB/POZ_dom"/>
</dbReference>
<dbReference type="InterPro" id="IPR011333">
    <property type="entry name" value="SKP1/BTB/POZ_sf"/>
</dbReference>
<dbReference type="OrthoDB" id="2385073at2759"/>
<feature type="domain" description="BTB" evidence="1">
    <location>
        <begin position="19"/>
        <end position="86"/>
    </location>
</feature>
<evidence type="ECO:0000313" key="2">
    <source>
        <dbReference type="EMBL" id="RWS20457.1"/>
    </source>
</evidence>
<evidence type="ECO:0000313" key="3">
    <source>
        <dbReference type="Proteomes" id="UP000288716"/>
    </source>
</evidence>
<accession>A0A443RYK8</accession>
<protein>
    <recommendedName>
        <fullName evidence="1">BTB domain-containing protein</fullName>
    </recommendedName>
</protein>
<dbReference type="EMBL" id="NCKV01017428">
    <property type="protein sequence ID" value="RWS20457.1"/>
    <property type="molecule type" value="Genomic_DNA"/>
</dbReference>
<dbReference type="SUPFAM" id="SSF54695">
    <property type="entry name" value="POZ domain"/>
    <property type="match status" value="1"/>
</dbReference>
<dbReference type="VEuPathDB" id="VectorBase:LDEU011583"/>
<proteinExistence type="predicted"/>
<dbReference type="Pfam" id="PF00651">
    <property type="entry name" value="BTB"/>
    <property type="match status" value="1"/>
</dbReference>
<organism evidence="2 3">
    <name type="scientific">Leptotrombidium deliense</name>
    <dbReference type="NCBI Taxonomy" id="299467"/>
    <lineage>
        <taxon>Eukaryota</taxon>
        <taxon>Metazoa</taxon>
        <taxon>Ecdysozoa</taxon>
        <taxon>Arthropoda</taxon>
        <taxon>Chelicerata</taxon>
        <taxon>Arachnida</taxon>
        <taxon>Acari</taxon>
        <taxon>Acariformes</taxon>
        <taxon>Trombidiformes</taxon>
        <taxon>Prostigmata</taxon>
        <taxon>Anystina</taxon>
        <taxon>Parasitengona</taxon>
        <taxon>Trombiculoidea</taxon>
        <taxon>Trombiculidae</taxon>
        <taxon>Leptotrombidium</taxon>
    </lineage>
</organism>
<evidence type="ECO:0000259" key="1">
    <source>
        <dbReference type="PROSITE" id="PS50097"/>
    </source>
</evidence>
<name>A0A443RYK8_9ACAR</name>
<reference evidence="2 3" key="1">
    <citation type="journal article" date="2018" name="Gigascience">
        <title>Genomes of trombidid mites reveal novel predicted allergens and laterally-transferred genes associated with secondary metabolism.</title>
        <authorList>
            <person name="Dong X."/>
            <person name="Chaisiri K."/>
            <person name="Xia D."/>
            <person name="Armstrong S.D."/>
            <person name="Fang Y."/>
            <person name="Donnelly M.J."/>
            <person name="Kadowaki T."/>
            <person name="McGarry J.W."/>
            <person name="Darby A.C."/>
            <person name="Makepeace B.L."/>
        </authorList>
    </citation>
    <scope>NUCLEOTIDE SEQUENCE [LARGE SCALE GENOMIC DNA]</scope>
    <source>
        <strain evidence="2">UoL-UT</strain>
    </source>
</reference>
<dbReference type="PROSITE" id="PS50097">
    <property type="entry name" value="BTB"/>
    <property type="match status" value="1"/>
</dbReference>
<dbReference type="PANTHER" id="PTHR46306">
    <property type="entry name" value="BTB/POZ DOMAIN-CONTAINING PROTEIN 9"/>
    <property type="match status" value="1"/>
</dbReference>
<gene>
    <name evidence="2" type="ORF">B4U80_14269</name>
</gene>
<comment type="caution">
    <text evidence="2">The sequence shown here is derived from an EMBL/GenBank/DDBJ whole genome shotgun (WGS) entry which is preliminary data.</text>
</comment>
<dbReference type="STRING" id="299467.A0A443RYK8"/>